<organism evidence="1 2">
    <name type="scientific">Catenibacillus scindens</name>
    <dbReference type="NCBI Taxonomy" id="673271"/>
    <lineage>
        <taxon>Bacteria</taxon>
        <taxon>Bacillati</taxon>
        <taxon>Bacillota</taxon>
        <taxon>Clostridia</taxon>
        <taxon>Lachnospirales</taxon>
        <taxon>Lachnospiraceae</taxon>
        <taxon>Catenibacillus</taxon>
    </lineage>
</organism>
<dbReference type="Proteomes" id="UP000543642">
    <property type="component" value="Unassembled WGS sequence"/>
</dbReference>
<dbReference type="AlphaFoldDB" id="A0A7W8HCC1"/>
<protein>
    <recommendedName>
        <fullName evidence="3">Transposase</fullName>
    </recommendedName>
</protein>
<keyword evidence="2" id="KW-1185">Reference proteome</keyword>
<reference evidence="1 2" key="1">
    <citation type="submission" date="2020-08" db="EMBL/GenBank/DDBJ databases">
        <title>Genomic Encyclopedia of Type Strains, Phase IV (KMG-IV): sequencing the most valuable type-strain genomes for metagenomic binning, comparative biology and taxonomic classification.</title>
        <authorList>
            <person name="Goeker M."/>
        </authorList>
    </citation>
    <scope>NUCLEOTIDE SEQUENCE [LARGE SCALE GENOMIC DNA]</scope>
    <source>
        <strain evidence="1 2">DSM 106146</strain>
    </source>
</reference>
<dbReference type="EMBL" id="JACHFW010000015">
    <property type="protein sequence ID" value="MBB5265876.1"/>
    <property type="molecule type" value="Genomic_DNA"/>
</dbReference>
<evidence type="ECO:0000313" key="1">
    <source>
        <dbReference type="EMBL" id="MBB5265876.1"/>
    </source>
</evidence>
<proteinExistence type="predicted"/>
<accession>A0A7W8HCC1</accession>
<gene>
    <name evidence="1" type="ORF">HNP82_003027</name>
</gene>
<name>A0A7W8HCC1_9FIRM</name>
<evidence type="ECO:0000313" key="2">
    <source>
        <dbReference type="Proteomes" id="UP000543642"/>
    </source>
</evidence>
<dbReference type="RefSeq" id="WP_330599639.1">
    <property type="nucleotide sequence ID" value="NZ_JACHFW010000015.1"/>
</dbReference>
<sequence length="167" mass="18820">MPETHVIFITRDDVLGYGLPIYHIGRKIEEVGTDFKDEAYIIYVNSSRQDDTELGRLMKDFHCKNAKDIHSEVLARRVYELKETQEGVDHMCREMDEIYNEGAKLGEERGRIQGIAEGLAAGEMKAKKETALTLAEKGMSASDIADIVKVSVKLVQEWLSGNMSLVK</sequence>
<evidence type="ECO:0008006" key="3">
    <source>
        <dbReference type="Google" id="ProtNLM"/>
    </source>
</evidence>
<comment type="caution">
    <text evidence="1">The sequence shown here is derived from an EMBL/GenBank/DDBJ whole genome shotgun (WGS) entry which is preliminary data.</text>
</comment>